<name>A0ABV2KN11_9HYPH</name>
<evidence type="ECO:0000313" key="2">
    <source>
        <dbReference type="Proteomes" id="UP001549143"/>
    </source>
</evidence>
<keyword evidence="2" id="KW-1185">Reference proteome</keyword>
<comment type="caution">
    <text evidence="1">The sequence shown here is derived from an EMBL/GenBank/DDBJ whole genome shotgun (WGS) entry which is preliminary data.</text>
</comment>
<sequence>MNISERLAREAYDRLNPWRPMSEAKPDGTVCELLFNDMVGAFETDGLRYFLDPDGRWYRIDPPSPVYARPVNWRPACARLTHQRRNHIKQESRRR</sequence>
<protein>
    <submittedName>
        <fullName evidence="1">Uncharacterized protein</fullName>
    </submittedName>
</protein>
<reference evidence="1 2" key="1">
    <citation type="submission" date="2024-06" db="EMBL/GenBank/DDBJ databases">
        <title>Genomic Encyclopedia of Type Strains, Phase IV (KMG-IV): sequencing the most valuable type-strain genomes for metagenomic binning, comparative biology and taxonomic classification.</title>
        <authorList>
            <person name="Goeker M."/>
        </authorList>
    </citation>
    <scope>NUCLEOTIDE SEQUENCE [LARGE SCALE GENOMIC DNA]</scope>
    <source>
        <strain evidence="1 2">DSM 19730</strain>
    </source>
</reference>
<dbReference type="RefSeq" id="WP_354152333.1">
    <property type="nucleotide sequence ID" value="NZ_JBEPMN010000012.1"/>
</dbReference>
<dbReference type="Proteomes" id="UP001549143">
    <property type="component" value="Unassembled WGS sequence"/>
</dbReference>
<organism evidence="1 2">
    <name type="scientific">Aquamicrobium ahrensii</name>
    <dbReference type="NCBI Taxonomy" id="469551"/>
    <lineage>
        <taxon>Bacteria</taxon>
        <taxon>Pseudomonadati</taxon>
        <taxon>Pseudomonadota</taxon>
        <taxon>Alphaproteobacteria</taxon>
        <taxon>Hyphomicrobiales</taxon>
        <taxon>Phyllobacteriaceae</taxon>
        <taxon>Aquamicrobium</taxon>
    </lineage>
</organism>
<accession>A0ABV2KN11</accession>
<evidence type="ECO:0000313" key="1">
    <source>
        <dbReference type="EMBL" id="MET3662480.1"/>
    </source>
</evidence>
<dbReference type="EMBL" id="JBEPMN010000012">
    <property type="protein sequence ID" value="MET3662480.1"/>
    <property type="molecule type" value="Genomic_DNA"/>
</dbReference>
<proteinExistence type="predicted"/>
<gene>
    <name evidence="1" type="ORF">ABID44_002818</name>
</gene>